<evidence type="ECO:0000313" key="1">
    <source>
        <dbReference type="EMBL" id="MBD8129182.1"/>
    </source>
</evidence>
<protein>
    <submittedName>
        <fullName evidence="1">Uncharacterized protein</fullName>
    </submittedName>
</protein>
<organism evidence="1 2">
    <name type="scientific">Enterobacter agglomerans</name>
    <name type="common">Erwinia herbicola</name>
    <name type="synonym">Pantoea agglomerans</name>
    <dbReference type="NCBI Taxonomy" id="549"/>
    <lineage>
        <taxon>Bacteria</taxon>
        <taxon>Pseudomonadati</taxon>
        <taxon>Pseudomonadota</taxon>
        <taxon>Gammaproteobacteria</taxon>
        <taxon>Enterobacterales</taxon>
        <taxon>Erwiniaceae</taxon>
        <taxon>Pantoea</taxon>
        <taxon>Pantoea agglomerans group</taxon>
    </lineage>
</organism>
<sequence>MEKLNDLAALDKAITWIEQLPVPTAGAAKHGRALYLLREDLNKTSEAFRELEQRAEAAEAYAKSLNYIIGLRESDLMAAEAKLAELVPDEAMSDENNTYEWVDGWNACRATILHRNTGRKPE</sequence>
<evidence type="ECO:0000313" key="2">
    <source>
        <dbReference type="Proteomes" id="UP000610459"/>
    </source>
</evidence>
<dbReference type="Proteomes" id="UP000610459">
    <property type="component" value="Unassembled WGS sequence"/>
</dbReference>
<keyword evidence="2" id="KW-1185">Reference proteome</keyword>
<name>A0ACC5PWV8_ENTAG</name>
<proteinExistence type="predicted"/>
<reference evidence="1 2" key="1">
    <citation type="journal article" date="2020" name="FEMS Microbiol. Ecol.">
        <title>Temporal dynamics of bacterial communities during seed development and maturation.</title>
        <authorList>
            <person name="Chesneau G."/>
            <person name="Torres-Cortes G."/>
            <person name="Briand M."/>
            <person name="Darrasse A."/>
            <person name="Preveaux A."/>
            <person name="Marais C."/>
            <person name="Jacques M.A."/>
            <person name="Shade A."/>
            <person name="Barret M."/>
        </authorList>
    </citation>
    <scope>NUCLEOTIDE SEQUENCE [LARGE SCALE GENOMIC DNA]</scope>
    <source>
        <strain evidence="1 2">CFBP13709</strain>
    </source>
</reference>
<dbReference type="EMBL" id="JACYNR010000041">
    <property type="protein sequence ID" value="MBD8129182.1"/>
    <property type="molecule type" value="Genomic_DNA"/>
</dbReference>
<accession>A0ACC5PWV8</accession>
<gene>
    <name evidence="1" type="ORF">IFT41_24110</name>
</gene>
<comment type="caution">
    <text evidence="1">The sequence shown here is derived from an EMBL/GenBank/DDBJ whole genome shotgun (WGS) entry which is preliminary data.</text>
</comment>